<keyword evidence="1 4" id="KW-0808">Transferase</keyword>
<accession>A0A081K9D4</accession>
<dbReference type="RefSeq" id="WP_020580627.1">
    <property type="nucleotide sequence ID" value="NZ_JOJP01000001.1"/>
</dbReference>
<keyword evidence="2" id="KW-0472">Membrane</keyword>
<evidence type="ECO:0000313" key="4">
    <source>
        <dbReference type="EMBL" id="KEI70760.1"/>
    </source>
</evidence>
<dbReference type="EMBL" id="JOJP01000001">
    <property type="protein sequence ID" value="KEI70760.1"/>
    <property type="molecule type" value="Genomic_DNA"/>
</dbReference>
<reference evidence="4 5" key="1">
    <citation type="submission" date="2014-06" db="EMBL/GenBank/DDBJ databases">
        <title>Whole Genome Sequences of Three Symbiotic Endozoicomonas Bacteria.</title>
        <authorList>
            <person name="Neave M.J."/>
            <person name="Apprill A."/>
            <person name="Voolstra C.R."/>
        </authorList>
    </citation>
    <scope>NUCLEOTIDE SEQUENCE [LARGE SCALE GENOMIC DNA]</scope>
    <source>
        <strain evidence="4 5">DSM 22380</strain>
    </source>
</reference>
<feature type="transmembrane region" description="Helical" evidence="2">
    <location>
        <begin position="89"/>
        <end position="107"/>
    </location>
</feature>
<evidence type="ECO:0000256" key="2">
    <source>
        <dbReference type="SAM" id="Phobius"/>
    </source>
</evidence>
<dbReference type="GO" id="GO:0016757">
    <property type="term" value="F:glycosyltransferase activity"/>
    <property type="evidence" value="ECO:0007669"/>
    <property type="project" value="TreeGrafter"/>
</dbReference>
<gene>
    <name evidence="4" type="ORF">GV64_08395</name>
</gene>
<feature type="domain" description="DUF1972" evidence="3">
    <location>
        <begin position="1"/>
        <end position="174"/>
    </location>
</feature>
<dbReference type="Pfam" id="PF09314">
    <property type="entry name" value="DUF1972"/>
    <property type="match status" value="1"/>
</dbReference>
<keyword evidence="2" id="KW-0812">Transmembrane</keyword>
<evidence type="ECO:0000256" key="1">
    <source>
        <dbReference type="ARBA" id="ARBA00022679"/>
    </source>
</evidence>
<name>A0A081K9D4_9GAMM</name>
<dbReference type="Proteomes" id="UP000027997">
    <property type="component" value="Unassembled WGS sequence"/>
</dbReference>
<evidence type="ECO:0000313" key="5">
    <source>
        <dbReference type="Proteomes" id="UP000027997"/>
    </source>
</evidence>
<dbReference type="PANTHER" id="PTHR46401">
    <property type="entry name" value="GLYCOSYLTRANSFERASE WBBK-RELATED"/>
    <property type="match status" value="1"/>
</dbReference>
<dbReference type="SUPFAM" id="SSF53756">
    <property type="entry name" value="UDP-Glycosyltransferase/glycogen phosphorylase"/>
    <property type="match status" value="1"/>
</dbReference>
<feature type="transmembrane region" description="Helical" evidence="2">
    <location>
        <begin position="62"/>
        <end position="83"/>
    </location>
</feature>
<dbReference type="STRING" id="305900.GV64_08395"/>
<dbReference type="PANTHER" id="PTHR46401:SF2">
    <property type="entry name" value="GLYCOSYLTRANSFERASE WBBK-RELATED"/>
    <property type="match status" value="1"/>
</dbReference>
<dbReference type="AlphaFoldDB" id="A0A081K9D4"/>
<keyword evidence="5" id="KW-1185">Reference proteome</keyword>
<sequence>MSKVSIIGTVGLPACYGGFETLAENLVDHRRNEINFEVYCSSKTYKEKKTTYKNATLHYLPFNANGISSIIYDICSFLHAVFIRKSNTLLVLGVSGCIILPFLRLFYKRKIITNIDGLEWKRDKWNALAKSFLKFSEKLAVRYSDVVIADNQAIADYVKREYGADSVVIAYGGDHAVSDFASCLAIEPNEGYAFSLCRIEPENNVHITLEAFAQSGKTLKFVGNWNISDYGRSLKLQYTDYPNIELIDPIYDVEQLFKLRARCSYYVHGHSAGGTNPSLVEIMHFAKPVIAFDCDYNRATTEDKAIYFHNAGELIVAVEQLGVTSGNLGSVMLEIAQRRYTWDIVANQYLDVICSS</sequence>
<organism evidence="4 5">
    <name type="scientific">Endozoicomonas elysicola</name>
    <dbReference type="NCBI Taxonomy" id="305900"/>
    <lineage>
        <taxon>Bacteria</taxon>
        <taxon>Pseudomonadati</taxon>
        <taxon>Pseudomonadota</taxon>
        <taxon>Gammaproteobacteria</taxon>
        <taxon>Oceanospirillales</taxon>
        <taxon>Endozoicomonadaceae</taxon>
        <taxon>Endozoicomonas</taxon>
    </lineage>
</organism>
<proteinExistence type="predicted"/>
<keyword evidence="2" id="KW-1133">Transmembrane helix</keyword>
<dbReference type="InterPro" id="IPR015393">
    <property type="entry name" value="DUF1972"/>
</dbReference>
<dbReference type="eggNOG" id="COG0438">
    <property type="taxonomic scope" value="Bacteria"/>
</dbReference>
<evidence type="ECO:0000259" key="3">
    <source>
        <dbReference type="Pfam" id="PF09314"/>
    </source>
</evidence>
<dbReference type="Gene3D" id="3.40.50.2000">
    <property type="entry name" value="Glycogen Phosphorylase B"/>
    <property type="match status" value="2"/>
</dbReference>
<comment type="caution">
    <text evidence="4">The sequence shown here is derived from an EMBL/GenBank/DDBJ whole genome shotgun (WGS) entry which is preliminary data.</text>
</comment>
<protein>
    <submittedName>
        <fullName evidence="4">Glycosyl transferase</fullName>
    </submittedName>
</protein>